<organism evidence="2 3">
    <name type="scientific">Phytophthora megakarya</name>
    <dbReference type="NCBI Taxonomy" id="4795"/>
    <lineage>
        <taxon>Eukaryota</taxon>
        <taxon>Sar</taxon>
        <taxon>Stramenopiles</taxon>
        <taxon>Oomycota</taxon>
        <taxon>Peronosporomycetes</taxon>
        <taxon>Peronosporales</taxon>
        <taxon>Peronosporaceae</taxon>
        <taxon>Phytophthora</taxon>
    </lineage>
</organism>
<evidence type="ECO:0000313" key="3">
    <source>
        <dbReference type="Proteomes" id="UP000198211"/>
    </source>
</evidence>
<dbReference type="EMBL" id="NBNE01002390">
    <property type="protein sequence ID" value="OWZ10617.1"/>
    <property type="molecule type" value="Genomic_DNA"/>
</dbReference>
<feature type="region of interest" description="Disordered" evidence="1">
    <location>
        <begin position="1"/>
        <end position="30"/>
    </location>
</feature>
<gene>
    <name evidence="2" type="ORF">PHMEG_00016504</name>
</gene>
<proteinExistence type="predicted"/>
<evidence type="ECO:0000313" key="2">
    <source>
        <dbReference type="EMBL" id="OWZ10617.1"/>
    </source>
</evidence>
<comment type="caution">
    <text evidence="2">The sequence shown here is derived from an EMBL/GenBank/DDBJ whole genome shotgun (WGS) entry which is preliminary data.</text>
</comment>
<feature type="compositionally biased region" description="Acidic residues" evidence="1">
    <location>
        <begin position="17"/>
        <end position="30"/>
    </location>
</feature>
<sequence length="106" mass="12006">MKRGEGSRLKRARVNTEQDDDSAGSMSDEEWEALEKQLETTTTVIIFTMTELSVEVNGCRVALSNLRRDILEKCSDNSVQLEDDESTIRTNTRKTEVGKTKTTTYL</sequence>
<accession>A0A225W0S2</accession>
<dbReference type="Proteomes" id="UP000198211">
    <property type="component" value="Unassembled WGS sequence"/>
</dbReference>
<keyword evidence="3" id="KW-1185">Reference proteome</keyword>
<name>A0A225W0S2_9STRA</name>
<protein>
    <submittedName>
        <fullName evidence="2">Uncharacterized protein</fullName>
    </submittedName>
</protein>
<dbReference type="AlphaFoldDB" id="A0A225W0S2"/>
<evidence type="ECO:0000256" key="1">
    <source>
        <dbReference type="SAM" id="MobiDB-lite"/>
    </source>
</evidence>
<reference evidence="3" key="1">
    <citation type="submission" date="2017-03" db="EMBL/GenBank/DDBJ databases">
        <title>Phytopthora megakarya and P. palmivora, two closely related causual agents of cacao black pod achieved similar genome size and gene model numbers by different mechanisms.</title>
        <authorList>
            <person name="Ali S."/>
            <person name="Shao J."/>
            <person name="Larry D.J."/>
            <person name="Kronmiller B."/>
            <person name="Shen D."/>
            <person name="Strem M.D."/>
            <person name="Melnick R.L."/>
            <person name="Guiltinan M.J."/>
            <person name="Tyler B.M."/>
            <person name="Meinhardt L.W."/>
            <person name="Bailey B.A."/>
        </authorList>
    </citation>
    <scope>NUCLEOTIDE SEQUENCE [LARGE SCALE GENOMIC DNA]</scope>
    <source>
        <strain evidence="3">zdho120</strain>
    </source>
</reference>